<dbReference type="Pfam" id="PF12829">
    <property type="entry name" value="Mhr1"/>
    <property type="match status" value="1"/>
</dbReference>
<evidence type="ECO:0000313" key="9">
    <source>
        <dbReference type="EMBL" id="OBT99849.1"/>
    </source>
</evidence>
<keyword evidence="7" id="KW-0687">Ribonucleoprotein</keyword>
<dbReference type="GO" id="GO:0005739">
    <property type="term" value="C:mitochondrion"/>
    <property type="evidence" value="ECO:0007669"/>
    <property type="project" value="UniProtKB-SubCell"/>
</dbReference>
<sequence>MSTSTASQIARSGARFADKVRNASVSVKPEVEHGRQIFVYSHLQTKQVVYSLKQNVKNNKALRQLPYNGKKTVPAALRKDLWSPLARIEFPAGHSAAGLNAFRMLREYRTLHETQWPKELGLDEKGRTLSRKLRGRKLCDQRANSIADIAATLEKVSKVEKDAGDKKAEKVVEQISTTVRWSDILDAEYAASWPESVVHDNWETTRNNRRAIEELPQEEY</sequence>
<proteinExistence type="inferred from homology"/>
<keyword evidence="5" id="KW-0496">Mitochondrion</keyword>
<organism evidence="9 10">
    <name type="scientific">Pseudogymnoascus verrucosus</name>
    <dbReference type="NCBI Taxonomy" id="342668"/>
    <lineage>
        <taxon>Eukaryota</taxon>
        <taxon>Fungi</taxon>
        <taxon>Dikarya</taxon>
        <taxon>Ascomycota</taxon>
        <taxon>Pezizomycotina</taxon>
        <taxon>Leotiomycetes</taxon>
        <taxon>Thelebolales</taxon>
        <taxon>Thelebolaceae</taxon>
        <taxon>Pseudogymnoascus</taxon>
    </lineage>
</organism>
<dbReference type="EMBL" id="KV460211">
    <property type="protein sequence ID" value="OBT99849.1"/>
    <property type="molecule type" value="Genomic_DNA"/>
</dbReference>
<reference evidence="9 10" key="1">
    <citation type="submission" date="2016-03" db="EMBL/GenBank/DDBJ databases">
        <title>Comparative genomics of Pseudogymnoascus destructans, the fungus causing white-nose syndrome of bats.</title>
        <authorList>
            <person name="Palmer J.M."/>
            <person name="Drees K.P."/>
            <person name="Foster J.T."/>
            <person name="Lindner D.L."/>
        </authorList>
    </citation>
    <scope>NUCLEOTIDE SEQUENCE [LARGE SCALE GENOMIC DNA]</scope>
    <source>
        <strain evidence="9 10">UAMH 10579</strain>
    </source>
</reference>
<evidence type="ECO:0000256" key="7">
    <source>
        <dbReference type="ARBA" id="ARBA00023274"/>
    </source>
</evidence>
<dbReference type="GO" id="GO:1990904">
    <property type="term" value="C:ribonucleoprotein complex"/>
    <property type="evidence" value="ECO:0007669"/>
    <property type="project" value="UniProtKB-KW"/>
</dbReference>
<keyword evidence="10" id="KW-1185">Reference proteome</keyword>
<dbReference type="InterPro" id="IPR024629">
    <property type="entry name" value="Ribosomal_mL67"/>
</dbReference>
<dbReference type="AlphaFoldDB" id="A0A1B8GVJ5"/>
<dbReference type="Proteomes" id="UP000091956">
    <property type="component" value="Unassembled WGS sequence"/>
</dbReference>
<reference evidence="10" key="2">
    <citation type="journal article" date="2018" name="Nat. Commun.">
        <title>Extreme sensitivity to ultraviolet light in the fungal pathogen causing white-nose syndrome of bats.</title>
        <authorList>
            <person name="Palmer J.M."/>
            <person name="Drees K.P."/>
            <person name="Foster J.T."/>
            <person name="Lindner D.L."/>
        </authorList>
    </citation>
    <scope>NUCLEOTIDE SEQUENCE [LARGE SCALE GENOMIC DNA]</scope>
    <source>
        <strain evidence="10">UAMH 10579</strain>
    </source>
</reference>
<gene>
    <name evidence="9" type="ORF">VE01_02077</name>
</gene>
<dbReference type="GeneID" id="28835463"/>
<dbReference type="STRING" id="342668.A0A1B8GVJ5"/>
<name>A0A1B8GVJ5_9PEZI</name>
<dbReference type="GO" id="GO:0003735">
    <property type="term" value="F:structural constituent of ribosome"/>
    <property type="evidence" value="ECO:0007669"/>
    <property type="project" value="TreeGrafter"/>
</dbReference>
<evidence type="ECO:0000256" key="3">
    <source>
        <dbReference type="ARBA" id="ARBA00022980"/>
    </source>
</evidence>
<dbReference type="OrthoDB" id="5333655at2759"/>
<dbReference type="GO" id="GO:0005840">
    <property type="term" value="C:ribosome"/>
    <property type="evidence" value="ECO:0007669"/>
    <property type="project" value="UniProtKB-KW"/>
</dbReference>
<keyword evidence="3" id="KW-0689">Ribosomal protein</keyword>
<keyword evidence="4" id="KW-0805">Transcription regulation</keyword>
<comment type="subcellular location">
    <subcellularLocation>
        <location evidence="1">Mitochondrion</location>
    </subcellularLocation>
</comment>
<evidence type="ECO:0000256" key="6">
    <source>
        <dbReference type="ARBA" id="ARBA00023163"/>
    </source>
</evidence>
<dbReference type="RefSeq" id="XP_018133582.1">
    <property type="nucleotide sequence ID" value="XM_018271588.2"/>
</dbReference>
<evidence type="ECO:0000256" key="1">
    <source>
        <dbReference type="ARBA" id="ARBA00004173"/>
    </source>
</evidence>
<comment type="similarity">
    <text evidence="2">Belongs to the mitochondrion-specific ribosomal protein mL67 family.</text>
</comment>
<accession>A0A1B8GVJ5</accession>
<evidence type="ECO:0000256" key="4">
    <source>
        <dbReference type="ARBA" id="ARBA00023015"/>
    </source>
</evidence>
<dbReference type="GO" id="GO:0003697">
    <property type="term" value="F:single-stranded DNA binding"/>
    <property type="evidence" value="ECO:0007669"/>
    <property type="project" value="InterPro"/>
</dbReference>
<dbReference type="PANTHER" id="PTHR28184:SF1">
    <property type="entry name" value="LARGE RIBOSOMAL SUBUNIT PROTEIN ML67"/>
    <property type="match status" value="1"/>
</dbReference>
<dbReference type="GO" id="GO:0000150">
    <property type="term" value="F:DNA strand exchange activity"/>
    <property type="evidence" value="ECO:0007669"/>
    <property type="project" value="InterPro"/>
</dbReference>
<evidence type="ECO:0000313" key="10">
    <source>
        <dbReference type="Proteomes" id="UP000091956"/>
    </source>
</evidence>
<dbReference type="PANTHER" id="PTHR28184">
    <property type="entry name" value="MITOCHONDRIAL HOMOLOGOUS RECOMBINATION PROTEIN 1"/>
    <property type="match status" value="1"/>
</dbReference>
<evidence type="ECO:0000256" key="8">
    <source>
        <dbReference type="ARBA" id="ARBA00035185"/>
    </source>
</evidence>
<protein>
    <recommendedName>
        <fullName evidence="8">Large ribosomal subunit protein mL67</fullName>
    </recommendedName>
</protein>
<keyword evidence="6" id="KW-0804">Transcription</keyword>
<evidence type="ECO:0000256" key="2">
    <source>
        <dbReference type="ARBA" id="ARBA00010741"/>
    </source>
</evidence>
<evidence type="ECO:0000256" key="5">
    <source>
        <dbReference type="ARBA" id="ARBA00023128"/>
    </source>
</evidence>